<dbReference type="InterPro" id="IPR002781">
    <property type="entry name" value="TM_pro_TauE-like"/>
</dbReference>
<feature type="transmembrane region" description="Helical" evidence="6">
    <location>
        <begin position="167"/>
        <end position="185"/>
    </location>
</feature>
<dbReference type="PANTHER" id="PTHR43701:SF2">
    <property type="entry name" value="MEMBRANE TRANSPORTER PROTEIN YJNA-RELATED"/>
    <property type="match status" value="1"/>
</dbReference>
<evidence type="ECO:0000313" key="8">
    <source>
        <dbReference type="Proteomes" id="UP000051160"/>
    </source>
</evidence>
<evidence type="ECO:0000256" key="4">
    <source>
        <dbReference type="ARBA" id="ARBA00022989"/>
    </source>
</evidence>
<dbReference type="AlphaFoldDB" id="A0A0R1LZ52"/>
<keyword evidence="4 6" id="KW-1133">Transmembrane helix</keyword>
<feature type="transmembrane region" description="Helical" evidence="6">
    <location>
        <begin position="192"/>
        <end position="215"/>
    </location>
</feature>
<dbReference type="STRING" id="1423776.FD04_GL001686"/>
<dbReference type="EMBL" id="AZEE01000029">
    <property type="protein sequence ID" value="KRK97650.1"/>
    <property type="molecule type" value="Genomic_DNA"/>
</dbReference>
<evidence type="ECO:0000256" key="5">
    <source>
        <dbReference type="ARBA" id="ARBA00023136"/>
    </source>
</evidence>
<evidence type="ECO:0000256" key="2">
    <source>
        <dbReference type="ARBA" id="ARBA00009142"/>
    </source>
</evidence>
<gene>
    <name evidence="7" type="ORF">FD04_GL001686</name>
</gene>
<organism evidence="7 8">
    <name type="scientific">Secundilactobacillus odoratitofui DSM 19909 = JCM 15043</name>
    <dbReference type="NCBI Taxonomy" id="1423776"/>
    <lineage>
        <taxon>Bacteria</taxon>
        <taxon>Bacillati</taxon>
        <taxon>Bacillota</taxon>
        <taxon>Bacilli</taxon>
        <taxon>Lactobacillales</taxon>
        <taxon>Lactobacillaceae</taxon>
        <taxon>Secundilactobacillus</taxon>
    </lineage>
</organism>
<feature type="transmembrane region" description="Helical" evidence="6">
    <location>
        <begin position="227"/>
        <end position="244"/>
    </location>
</feature>
<dbReference type="OrthoDB" id="2324380at2"/>
<name>A0A0R1LZ52_9LACO</name>
<feature type="transmembrane region" description="Helical" evidence="6">
    <location>
        <begin position="92"/>
        <end position="110"/>
    </location>
</feature>
<dbReference type="Pfam" id="PF01925">
    <property type="entry name" value="TauE"/>
    <property type="match status" value="1"/>
</dbReference>
<comment type="similarity">
    <text evidence="2 6">Belongs to the 4-toluene sulfonate uptake permease (TSUP) (TC 2.A.102) family.</text>
</comment>
<dbReference type="InterPro" id="IPR051598">
    <property type="entry name" value="TSUP/Inactive_protease-like"/>
</dbReference>
<feature type="transmembrane region" description="Helical" evidence="6">
    <location>
        <begin position="32"/>
        <end position="55"/>
    </location>
</feature>
<dbReference type="PANTHER" id="PTHR43701">
    <property type="entry name" value="MEMBRANE TRANSPORTER PROTEIN MJ0441-RELATED"/>
    <property type="match status" value="1"/>
</dbReference>
<feature type="transmembrane region" description="Helical" evidence="6">
    <location>
        <begin position="67"/>
        <end position="86"/>
    </location>
</feature>
<proteinExistence type="inferred from homology"/>
<evidence type="ECO:0000256" key="1">
    <source>
        <dbReference type="ARBA" id="ARBA00004141"/>
    </source>
</evidence>
<feature type="transmembrane region" description="Helical" evidence="6">
    <location>
        <begin position="130"/>
        <end position="147"/>
    </location>
</feature>
<keyword evidence="6" id="KW-1003">Cell membrane</keyword>
<dbReference type="Proteomes" id="UP000051160">
    <property type="component" value="Unassembled WGS sequence"/>
</dbReference>
<evidence type="ECO:0000313" key="7">
    <source>
        <dbReference type="EMBL" id="KRK97650.1"/>
    </source>
</evidence>
<dbReference type="RefSeq" id="WP_082603208.1">
    <property type="nucleotide sequence ID" value="NZ_AZEE01000029.1"/>
</dbReference>
<evidence type="ECO:0000256" key="3">
    <source>
        <dbReference type="ARBA" id="ARBA00022692"/>
    </source>
</evidence>
<reference evidence="7 8" key="1">
    <citation type="journal article" date="2015" name="Genome Announc.">
        <title>Expanding the biotechnology potential of lactobacilli through comparative genomics of 213 strains and associated genera.</title>
        <authorList>
            <person name="Sun Z."/>
            <person name="Harris H.M."/>
            <person name="McCann A."/>
            <person name="Guo C."/>
            <person name="Argimon S."/>
            <person name="Zhang W."/>
            <person name="Yang X."/>
            <person name="Jeffery I.B."/>
            <person name="Cooney J.C."/>
            <person name="Kagawa T.F."/>
            <person name="Liu W."/>
            <person name="Song Y."/>
            <person name="Salvetti E."/>
            <person name="Wrobel A."/>
            <person name="Rasinkangas P."/>
            <person name="Parkhill J."/>
            <person name="Rea M.C."/>
            <person name="O'Sullivan O."/>
            <person name="Ritari J."/>
            <person name="Douillard F.P."/>
            <person name="Paul Ross R."/>
            <person name="Yang R."/>
            <person name="Briner A.E."/>
            <person name="Felis G.E."/>
            <person name="de Vos W.M."/>
            <person name="Barrangou R."/>
            <person name="Klaenhammer T.R."/>
            <person name="Caufield P.W."/>
            <person name="Cui Y."/>
            <person name="Zhang H."/>
            <person name="O'Toole P.W."/>
        </authorList>
    </citation>
    <scope>NUCLEOTIDE SEQUENCE [LARGE SCALE GENOMIC DNA]</scope>
    <source>
        <strain evidence="7 8">DSM 19909</strain>
    </source>
</reference>
<comment type="subcellular location">
    <subcellularLocation>
        <location evidence="6">Cell membrane</location>
        <topology evidence="6">Multi-pass membrane protein</topology>
    </subcellularLocation>
    <subcellularLocation>
        <location evidence="1">Membrane</location>
        <topology evidence="1">Multi-pass membrane protein</topology>
    </subcellularLocation>
</comment>
<keyword evidence="8" id="KW-1185">Reference proteome</keyword>
<dbReference type="PATRIC" id="fig|1423776.4.peg.1707"/>
<sequence length="246" mass="25732">MYNILLGLLIGIFVSLIGGGGASLYLGVLSGQLATSTAVSTSLFVALPALFFGTLTQIHIHNVHFKVGNQLIIAAIPSIIVGTFLGKYIPEVVYTIIIGLLLTVMGGIVLRKNLRRHTGISKTRHHRPIVAYLLGALSGFMVGLGGLSGGATTVAGLSMMGLTTFEAAGTTTYVLCAMALVGFMSHLMTSTIAWTAGITLMIGAIIGSILTPLVLTKIDICKLDRPLGIFLGLVIVYFGVKMLVTA</sequence>
<protein>
    <recommendedName>
        <fullName evidence="6">Probable membrane transporter protein</fullName>
    </recommendedName>
</protein>
<dbReference type="GO" id="GO:0005886">
    <property type="term" value="C:plasma membrane"/>
    <property type="evidence" value="ECO:0007669"/>
    <property type="project" value="UniProtKB-SubCell"/>
</dbReference>
<evidence type="ECO:0000256" key="6">
    <source>
        <dbReference type="RuleBase" id="RU363041"/>
    </source>
</evidence>
<accession>A0A0R1LZ52</accession>
<keyword evidence="3 6" id="KW-0812">Transmembrane</keyword>
<keyword evidence="5 6" id="KW-0472">Membrane</keyword>
<comment type="caution">
    <text evidence="7">The sequence shown here is derived from an EMBL/GenBank/DDBJ whole genome shotgun (WGS) entry which is preliminary data.</text>
</comment>